<proteinExistence type="inferred from homology"/>
<comment type="similarity">
    <text evidence="2">Belongs to the EAF7 family.</text>
</comment>
<dbReference type="PANTHER" id="PTHR13581">
    <property type="entry name" value="MRG-BINDING PROTEIN"/>
    <property type="match status" value="1"/>
</dbReference>
<dbReference type="GO" id="GO:0006325">
    <property type="term" value="P:chromatin organization"/>
    <property type="evidence" value="ECO:0007669"/>
    <property type="project" value="UniProtKB-KW"/>
</dbReference>
<accession>A0A8S4N0R9</accession>
<name>A0A8S4N0R9_OWEFU</name>
<reference evidence="8" key="1">
    <citation type="submission" date="2022-03" db="EMBL/GenBank/DDBJ databases">
        <authorList>
            <person name="Martin C."/>
        </authorList>
    </citation>
    <scope>NUCLEOTIDE SEQUENCE</scope>
</reference>
<evidence type="ECO:0000313" key="8">
    <source>
        <dbReference type="EMBL" id="CAH1774864.1"/>
    </source>
</evidence>
<keyword evidence="4" id="KW-0805">Transcription regulation</keyword>
<dbReference type="AlphaFoldDB" id="A0A8S4N0R9"/>
<evidence type="ECO:0000256" key="6">
    <source>
        <dbReference type="ARBA" id="ARBA00023242"/>
    </source>
</evidence>
<keyword evidence="5" id="KW-0804">Transcription</keyword>
<feature type="compositionally biased region" description="Polar residues" evidence="7">
    <location>
        <begin position="104"/>
        <end position="129"/>
    </location>
</feature>
<gene>
    <name evidence="8" type="ORF">OFUS_LOCUS2238</name>
</gene>
<dbReference type="PANTHER" id="PTHR13581:SF5">
    <property type="entry name" value="MRG_MORF4L-BINDING PROTEIN"/>
    <property type="match status" value="1"/>
</dbReference>
<feature type="compositionally biased region" description="Basic and acidic residues" evidence="7">
    <location>
        <begin position="93"/>
        <end position="103"/>
    </location>
</feature>
<evidence type="ECO:0000256" key="7">
    <source>
        <dbReference type="SAM" id="MobiDB-lite"/>
    </source>
</evidence>
<comment type="subcellular location">
    <subcellularLocation>
        <location evidence="1">Nucleus</location>
    </subcellularLocation>
</comment>
<evidence type="ECO:0000256" key="3">
    <source>
        <dbReference type="ARBA" id="ARBA00022853"/>
    </source>
</evidence>
<dbReference type="EMBL" id="CAIIXF020000001">
    <property type="protein sequence ID" value="CAH1774864.1"/>
    <property type="molecule type" value="Genomic_DNA"/>
</dbReference>
<evidence type="ECO:0000313" key="9">
    <source>
        <dbReference type="Proteomes" id="UP000749559"/>
    </source>
</evidence>
<evidence type="ECO:0000256" key="5">
    <source>
        <dbReference type="ARBA" id="ARBA00023163"/>
    </source>
</evidence>
<feature type="region of interest" description="Disordered" evidence="7">
    <location>
        <begin position="87"/>
        <end position="174"/>
    </location>
</feature>
<evidence type="ECO:0000256" key="1">
    <source>
        <dbReference type="ARBA" id="ARBA00004123"/>
    </source>
</evidence>
<dbReference type="GO" id="GO:0035267">
    <property type="term" value="C:NuA4 histone acetyltransferase complex"/>
    <property type="evidence" value="ECO:0007669"/>
    <property type="project" value="TreeGrafter"/>
</dbReference>
<dbReference type="InterPro" id="IPR012423">
    <property type="entry name" value="Eaf7/MRGBP"/>
</dbReference>
<evidence type="ECO:0008006" key="10">
    <source>
        <dbReference type="Google" id="ProtNLM"/>
    </source>
</evidence>
<keyword evidence="9" id="KW-1185">Reference proteome</keyword>
<dbReference type="GO" id="GO:0005634">
    <property type="term" value="C:nucleus"/>
    <property type="evidence" value="ECO:0007669"/>
    <property type="project" value="UniProtKB-SubCell"/>
</dbReference>
<feature type="compositionally biased region" description="Basic and acidic residues" evidence="7">
    <location>
        <begin position="132"/>
        <end position="144"/>
    </location>
</feature>
<dbReference type="Pfam" id="PF07904">
    <property type="entry name" value="Eaf7"/>
    <property type="match status" value="1"/>
</dbReference>
<dbReference type="GO" id="GO:0006357">
    <property type="term" value="P:regulation of transcription by RNA polymerase II"/>
    <property type="evidence" value="ECO:0007669"/>
    <property type="project" value="TreeGrafter"/>
</dbReference>
<organism evidence="8 9">
    <name type="scientific">Owenia fusiformis</name>
    <name type="common">Polychaete worm</name>
    <dbReference type="NCBI Taxonomy" id="6347"/>
    <lineage>
        <taxon>Eukaryota</taxon>
        <taxon>Metazoa</taxon>
        <taxon>Spiralia</taxon>
        <taxon>Lophotrochozoa</taxon>
        <taxon>Annelida</taxon>
        <taxon>Polychaeta</taxon>
        <taxon>Sedentaria</taxon>
        <taxon>Canalipalpata</taxon>
        <taxon>Sabellida</taxon>
        <taxon>Oweniida</taxon>
        <taxon>Oweniidae</taxon>
        <taxon>Owenia</taxon>
    </lineage>
</organism>
<feature type="compositionally biased region" description="Polar residues" evidence="7">
    <location>
        <begin position="153"/>
        <end position="168"/>
    </location>
</feature>
<evidence type="ECO:0000256" key="4">
    <source>
        <dbReference type="ARBA" id="ARBA00023015"/>
    </source>
</evidence>
<comment type="caution">
    <text evidence="8">The sequence shown here is derived from an EMBL/GenBank/DDBJ whole genome shotgun (WGS) entry which is preliminary data.</text>
</comment>
<keyword evidence="3" id="KW-0156">Chromatin regulator</keyword>
<dbReference type="Proteomes" id="UP000749559">
    <property type="component" value="Unassembled WGS sequence"/>
</dbReference>
<evidence type="ECO:0000256" key="2">
    <source>
        <dbReference type="ARBA" id="ARBA00007117"/>
    </source>
</evidence>
<sequence length="174" mass="19820">MGEENFVKWDVDLEVALFHAMRNHKPVGVNRHFHMACLQQKLNAAVNKKLTTKQIWTHLNTMYALQSLNDSEKLPFKNKESEFTLPEADFSELMEKKLPKKISESGSQSEDSPVSTPVSKQTSKNTEQKLSIFEKLDPPDSPKRAERKRTRHGISSPNTSGTDTPSSTKRPRRT</sequence>
<keyword evidence="6" id="KW-0539">Nucleus</keyword>
<dbReference type="OrthoDB" id="5595141at2759"/>
<protein>
    <recommendedName>
        <fullName evidence="10">MRG-binding protein</fullName>
    </recommendedName>
</protein>